<evidence type="ECO:0000313" key="4">
    <source>
        <dbReference type="EMBL" id="MBU3064293.1"/>
    </source>
</evidence>
<evidence type="ECO:0000259" key="3">
    <source>
        <dbReference type="PROSITE" id="PS50977"/>
    </source>
</evidence>
<sequence>MARIAEVRSPAAPVSERQMVRRERILDAAAELGSAADYDRVQMVDVAKAAGVAIGTLYRYFPSKTHLFAALFDAKIGRFLDARWATGGPDPIAELGENLVALNRELLRTPRLCGAMLQAAAGTYMTGPTEDGLMSQTVLPQAILRTLTELAPDRANMDVIRLLVYSWWGVLVSALGHKTSPRRAEDDVRLATRLLLADYAR</sequence>
<keyword evidence="1 2" id="KW-0238">DNA-binding</keyword>
<name>A0ABS6B1X0_9NOCA</name>
<keyword evidence="5" id="KW-1185">Reference proteome</keyword>
<gene>
    <name evidence="4" type="ORF">KO481_22515</name>
</gene>
<evidence type="ECO:0000256" key="1">
    <source>
        <dbReference type="ARBA" id="ARBA00023125"/>
    </source>
</evidence>
<dbReference type="PANTHER" id="PTHR30055">
    <property type="entry name" value="HTH-TYPE TRANSCRIPTIONAL REGULATOR RUTR"/>
    <property type="match status" value="1"/>
</dbReference>
<protein>
    <submittedName>
        <fullName evidence="4">TetR family transcriptional regulator</fullName>
    </submittedName>
</protein>
<dbReference type="InterPro" id="IPR050109">
    <property type="entry name" value="HTH-type_TetR-like_transc_reg"/>
</dbReference>
<feature type="domain" description="HTH tetR-type" evidence="3">
    <location>
        <begin position="19"/>
        <end position="79"/>
    </location>
</feature>
<dbReference type="PANTHER" id="PTHR30055:SF242">
    <property type="entry name" value="HTH-TYPE TRANSCRIPTIONAL REPRESSOR KSTR"/>
    <property type="match status" value="1"/>
</dbReference>
<dbReference type="InterPro" id="IPR001647">
    <property type="entry name" value="HTH_TetR"/>
</dbReference>
<feature type="DNA-binding region" description="H-T-H motif" evidence="2">
    <location>
        <begin position="42"/>
        <end position="61"/>
    </location>
</feature>
<dbReference type="SUPFAM" id="SSF46689">
    <property type="entry name" value="Homeodomain-like"/>
    <property type="match status" value="1"/>
</dbReference>
<dbReference type="Pfam" id="PF17925">
    <property type="entry name" value="TetR_C_20"/>
    <property type="match status" value="1"/>
</dbReference>
<dbReference type="RefSeq" id="WP_215919382.1">
    <property type="nucleotide sequence ID" value="NZ_JAHKNI010000007.1"/>
</dbReference>
<organism evidence="4 5">
    <name type="scientific">Nocardia albiluteola</name>
    <dbReference type="NCBI Taxonomy" id="2842303"/>
    <lineage>
        <taxon>Bacteria</taxon>
        <taxon>Bacillati</taxon>
        <taxon>Actinomycetota</taxon>
        <taxon>Actinomycetes</taxon>
        <taxon>Mycobacteriales</taxon>
        <taxon>Nocardiaceae</taxon>
        <taxon>Nocardia</taxon>
    </lineage>
</organism>
<dbReference type="Pfam" id="PF00440">
    <property type="entry name" value="TetR_N"/>
    <property type="match status" value="1"/>
</dbReference>
<dbReference type="EMBL" id="JAHKNI010000007">
    <property type="protein sequence ID" value="MBU3064293.1"/>
    <property type="molecule type" value="Genomic_DNA"/>
</dbReference>
<evidence type="ECO:0000313" key="5">
    <source>
        <dbReference type="Proteomes" id="UP000733379"/>
    </source>
</evidence>
<dbReference type="PRINTS" id="PR00455">
    <property type="entry name" value="HTHTETR"/>
</dbReference>
<dbReference type="Proteomes" id="UP000733379">
    <property type="component" value="Unassembled WGS sequence"/>
</dbReference>
<accession>A0ABS6B1X0</accession>
<evidence type="ECO:0000256" key="2">
    <source>
        <dbReference type="PROSITE-ProRule" id="PRU00335"/>
    </source>
</evidence>
<dbReference type="InterPro" id="IPR041642">
    <property type="entry name" value="KstR_C"/>
</dbReference>
<dbReference type="PROSITE" id="PS50977">
    <property type="entry name" value="HTH_TETR_2"/>
    <property type="match status" value="1"/>
</dbReference>
<proteinExistence type="predicted"/>
<dbReference type="Gene3D" id="1.10.357.10">
    <property type="entry name" value="Tetracycline Repressor, domain 2"/>
    <property type="match status" value="1"/>
</dbReference>
<reference evidence="4 5" key="1">
    <citation type="submission" date="2021-06" db="EMBL/GenBank/DDBJ databases">
        <title>Actinomycetes sequencing.</title>
        <authorList>
            <person name="Shan Q."/>
        </authorList>
    </citation>
    <scope>NUCLEOTIDE SEQUENCE [LARGE SCALE GENOMIC DNA]</scope>
    <source>
        <strain evidence="4 5">NEAU-G5</strain>
    </source>
</reference>
<dbReference type="InterPro" id="IPR009057">
    <property type="entry name" value="Homeodomain-like_sf"/>
</dbReference>
<comment type="caution">
    <text evidence="4">The sequence shown here is derived from an EMBL/GenBank/DDBJ whole genome shotgun (WGS) entry which is preliminary data.</text>
</comment>